<dbReference type="InterPro" id="IPR001164">
    <property type="entry name" value="ArfGAP_dom"/>
</dbReference>
<dbReference type="SUPFAM" id="SSF57863">
    <property type="entry name" value="ArfGap/RecO-like zinc finger"/>
    <property type="match status" value="1"/>
</dbReference>
<gene>
    <name evidence="8" type="ORF">BCR37DRAFT_348206</name>
</gene>
<dbReference type="AlphaFoldDB" id="A0A1Y2FCH9"/>
<sequence length="375" mass="40451">MASRGTRSKADTNAAILKKLLKDSGNKYCCDCKTADHPRWASWNLGIFLCIRCSGIHRSMGTHISRVKSVDLDAWTDEQTQSMILWGNTKANKYWEAKLARDHVPSDGKIDNFVKTKYVSRRWTSQPDRPDPEALSDDEGNEPIPTAVKLPVQENTTRTARPARPFEAAAPLSSLLDFGSEPQQPVAGNAASTAPQGQQATLDFQQEPPKPDAAKKTNLSLLSNAVPATSAQNNRNDLKMSIMSLYASAPRNQAPSRSARNEPHQNDAFCGSQQTAPSRDQGGMNDLSGLFGNVSFAPPLMQSQAAPNNARSNFESPAPSAAAHPAWQSSVPAASATDDWANGISGGPSTTKSAMSSTKQTSAFDDLYSTSDVWK</sequence>
<evidence type="ECO:0000256" key="6">
    <source>
        <dbReference type="SAM" id="MobiDB-lite"/>
    </source>
</evidence>
<proteinExistence type="predicted"/>
<dbReference type="SMART" id="SM00105">
    <property type="entry name" value="ArfGap"/>
    <property type="match status" value="1"/>
</dbReference>
<dbReference type="PANTHER" id="PTHR45705">
    <property type="entry name" value="FI20236P1"/>
    <property type="match status" value="1"/>
</dbReference>
<dbReference type="RefSeq" id="XP_040724987.1">
    <property type="nucleotide sequence ID" value="XM_040867832.1"/>
</dbReference>
<dbReference type="OrthoDB" id="10266696at2759"/>
<feature type="compositionally biased region" description="Low complexity" evidence="6">
    <location>
        <begin position="156"/>
        <end position="171"/>
    </location>
</feature>
<keyword evidence="9" id="KW-1185">Reference proteome</keyword>
<evidence type="ECO:0000259" key="7">
    <source>
        <dbReference type="PROSITE" id="PS50115"/>
    </source>
</evidence>
<dbReference type="InterPro" id="IPR051718">
    <property type="entry name" value="ARF_GTPase-activating"/>
</dbReference>
<name>A0A1Y2FCH9_PROLT</name>
<dbReference type="Gene3D" id="1.10.220.150">
    <property type="entry name" value="Arf GTPase activating protein"/>
    <property type="match status" value="1"/>
</dbReference>
<keyword evidence="4" id="KW-0862">Zinc</keyword>
<dbReference type="CDD" id="cd08839">
    <property type="entry name" value="ArfGap_SMAP"/>
    <property type="match status" value="1"/>
</dbReference>
<dbReference type="PANTHER" id="PTHR45705:SF1">
    <property type="entry name" value="FI20236P1"/>
    <property type="match status" value="1"/>
</dbReference>
<dbReference type="GeneID" id="63784431"/>
<protein>
    <submittedName>
        <fullName evidence="8">Putative GTPase activating protein for Arf-domain-containing protein</fullName>
    </submittedName>
</protein>
<keyword evidence="1" id="KW-0343">GTPase activation</keyword>
<feature type="compositionally biased region" description="Polar residues" evidence="6">
    <location>
        <begin position="347"/>
        <end position="362"/>
    </location>
</feature>
<dbReference type="PROSITE" id="PS50115">
    <property type="entry name" value="ARFGAP"/>
    <property type="match status" value="1"/>
</dbReference>
<evidence type="ECO:0000256" key="5">
    <source>
        <dbReference type="PROSITE-ProRule" id="PRU00288"/>
    </source>
</evidence>
<dbReference type="GO" id="GO:0005737">
    <property type="term" value="C:cytoplasm"/>
    <property type="evidence" value="ECO:0007669"/>
    <property type="project" value="TreeGrafter"/>
</dbReference>
<feature type="domain" description="Arf-GAP" evidence="7">
    <location>
        <begin position="14"/>
        <end position="132"/>
    </location>
</feature>
<feature type="compositionally biased region" description="Polar residues" evidence="6">
    <location>
        <begin position="190"/>
        <end position="204"/>
    </location>
</feature>
<comment type="caution">
    <text evidence="8">The sequence shown here is derived from an EMBL/GenBank/DDBJ whole genome shotgun (WGS) entry which is preliminary data.</text>
</comment>
<dbReference type="PRINTS" id="PR00405">
    <property type="entry name" value="REVINTRACTNG"/>
</dbReference>
<dbReference type="STRING" id="56484.A0A1Y2FCH9"/>
<dbReference type="OMA" id="NEPHQND"/>
<dbReference type="GO" id="GO:0005096">
    <property type="term" value="F:GTPase activator activity"/>
    <property type="evidence" value="ECO:0007669"/>
    <property type="project" value="UniProtKB-KW"/>
</dbReference>
<dbReference type="InterPro" id="IPR038508">
    <property type="entry name" value="ArfGAP_dom_sf"/>
</dbReference>
<evidence type="ECO:0000256" key="3">
    <source>
        <dbReference type="ARBA" id="ARBA00022771"/>
    </source>
</evidence>
<feature type="region of interest" description="Disordered" evidence="6">
    <location>
        <begin position="121"/>
        <end position="215"/>
    </location>
</feature>
<dbReference type="Pfam" id="PF01412">
    <property type="entry name" value="ArfGap"/>
    <property type="match status" value="1"/>
</dbReference>
<evidence type="ECO:0000256" key="1">
    <source>
        <dbReference type="ARBA" id="ARBA00022468"/>
    </source>
</evidence>
<dbReference type="EMBL" id="MCFI01000011">
    <property type="protein sequence ID" value="ORY81611.1"/>
    <property type="molecule type" value="Genomic_DNA"/>
</dbReference>
<evidence type="ECO:0000256" key="2">
    <source>
        <dbReference type="ARBA" id="ARBA00022723"/>
    </source>
</evidence>
<keyword evidence="3 5" id="KW-0863">Zinc-finger</keyword>
<organism evidence="8 9">
    <name type="scientific">Protomyces lactucae-debilis</name>
    <dbReference type="NCBI Taxonomy" id="2754530"/>
    <lineage>
        <taxon>Eukaryota</taxon>
        <taxon>Fungi</taxon>
        <taxon>Dikarya</taxon>
        <taxon>Ascomycota</taxon>
        <taxon>Taphrinomycotina</taxon>
        <taxon>Taphrinomycetes</taxon>
        <taxon>Taphrinales</taxon>
        <taxon>Protomycetaceae</taxon>
        <taxon>Protomyces</taxon>
    </lineage>
</organism>
<evidence type="ECO:0000313" key="9">
    <source>
        <dbReference type="Proteomes" id="UP000193685"/>
    </source>
</evidence>
<feature type="region of interest" description="Disordered" evidence="6">
    <location>
        <begin position="303"/>
        <end position="362"/>
    </location>
</feature>
<keyword evidence="2" id="KW-0479">Metal-binding</keyword>
<dbReference type="Proteomes" id="UP000193685">
    <property type="component" value="Unassembled WGS sequence"/>
</dbReference>
<accession>A0A1Y2FCH9</accession>
<dbReference type="FunFam" id="1.10.220.150:FF:000009">
    <property type="entry name" value="stromal membrane-associated protein 1 isoform X1"/>
    <property type="match status" value="1"/>
</dbReference>
<feature type="region of interest" description="Disordered" evidence="6">
    <location>
        <begin position="250"/>
        <end position="290"/>
    </location>
</feature>
<dbReference type="InterPro" id="IPR044732">
    <property type="entry name" value="ArfGAP_SMAP1-like"/>
</dbReference>
<evidence type="ECO:0000256" key="4">
    <source>
        <dbReference type="ARBA" id="ARBA00022833"/>
    </source>
</evidence>
<dbReference type="GO" id="GO:0008270">
    <property type="term" value="F:zinc ion binding"/>
    <property type="evidence" value="ECO:0007669"/>
    <property type="project" value="UniProtKB-KW"/>
</dbReference>
<evidence type="ECO:0000313" key="8">
    <source>
        <dbReference type="EMBL" id="ORY81611.1"/>
    </source>
</evidence>
<feature type="compositionally biased region" description="Polar residues" evidence="6">
    <location>
        <begin position="303"/>
        <end position="315"/>
    </location>
</feature>
<dbReference type="InterPro" id="IPR037278">
    <property type="entry name" value="ARFGAP/RecO"/>
</dbReference>
<feature type="compositionally biased region" description="Low complexity" evidence="6">
    <location>
        <begin position="316"/>
        <end position="330"/>
    </location>
</feature>
<reference evidence="8 9" key="1">
    <citation type="submission" date="2016-07" db="EMBL/GenBank/DDBJ databases">
        <title>Pervasive Adenine N6-methylation of Active Genes in Fungi.</title>
        <authorList>
            <consortium name="DOE Joint Genome Institute"/>
            <person name="Mondo S.J."/>
            <person name="Dannebaum R.O."/>
            <person name="Kuo R.C."/>
            <person name="Labutti K."/>
            <person name="Haridas S."/>
            <person name="Kuo A."/>
            <person name="Salamov A."/>
            <person name="Ahrendt S.R."/>
            <person name="Lipzen A."/>
            <person name="Sullivan W."/>
            <person name="Andreopoulos W.B."/>
            <person name="Clum A."/>
            <person name="Lindquist E."/>
            <person name="Daum C."/>
            <person name="Ramamoorthy G.K."/>
            <person name="Gryganskyi A."/>
            <person name="Culley D."/>
            <person name="Magnuson J.K."/>
            <person name="James T.Y."/>
            <person name="O'Malley M.A."/>
            <person name="Stajich J.E."/>
            <person name="Spatafora J.W."/>
            <person name="Visel A."/>
            <person name="Grigoriev I.V."/>
        </authorList>
    </citation>
    <scope>NUCLEOTIDE SEQUENCE [LARGE SCALE GENOMIC DNA]</scope>
    <source>
        <strain evidence="8 9">12-1054</strain>
    </source>
</reference>